<dbReference type="SUPFAM" id="SSF55608">
    <property type="entry name" value="Homing endonucleases"/>
    <property type="match status" value="1"/>
</dbReference>
<protein>
    <recommendedName>
        <fullName evidence="1">Homing endonuclease LAGLIDADG domain-containing protein</fullName>
    </recommendedName>
</protein>
<proteinExistence type="predicted"/>
<evidence type="ECO:0000313" key="2">
    <source>
        <dbReference type="EMBL" id="OGI66083.1"/>
    </source>
</evidence>
<evidence type="ECO:0000313" key="3">
    <source>
        <dbReference type="Proteomes" id="UP000177370"/>
    </source>
</evidence>
<dbReference type="EMBL" id="MFTP01000005">
    <property type="protein sequence ID" value="OGI66083.1"/>
    <property type="molecule type" value="Genomic_DNA"/>
</dbReference>
<dbReference type="InterPro" id="IPR004860">
    <property type="entry name" value="LAGLIDADG_dom"/>
</dbReference>
<dbReference type="Proteomes" id="UP000177370">
    <property type="component" value="Unassembled WGS sequence"/>
</dbReference>
<dbReference type="GO" id="GO:0004519">
    <property type="term" value="F:endonuclease activity"/>
    <property type="evidence" value="ECO:0007669"/>
    <property type="project" value="InterPro"/>
</dbReference>
<feature type="domain" description="Homing endonuclease LAGLIDADG" evidence="1">
    <location>
        <begin position="18"/>
        <end position="179"/>
    </location>
</feature>
<comment type="caution">
    <text evidence="2">The sequence shown here is derived from an EMBL/GenBank/DDBJ whole genome shotgun (WGS) entry which is preliminary data.</text>
</comment>
<name>A0A1F6V8V4_9BACT</name>
<organism evidence="2 3">
    <name type="scientific">Candidatus Nomurabacteria bacterium RIFCSPHIGHO2_01_FULL_40_24b</name>
    <dbReference type="NCBI Taxonomy" id="1801739"/>
    <lineage>
        <taxon>Bacteria</taxon>
        <taxon>Candidatus Nomuraibacteriota</taxon>
    </lineage>
</organism>
<dbReference type="AlphaFoldDB" id="A0A1F6V8V4"/>
<dbReference type="InterPro" id="IPR027434">
    <property type="entry name" value="Homing_endonucl"/>
</dbReference>
<gene>
    <name evidence="2" type="ORF">A2647_01905</name>
</gene>
<reference evidence="2 3" key="1">
    <citation type="journal article" date="2016" name="Nat. Commun.">
        <title>Thousands of microbial genomes shed light on interconnected biogeochemical processes in an aquifer system.</title>
        <authorList>
            <person name="Anantharaman K."/>
            <person name="Brown C.T."/>
            <person name="Hug L.A."/>
            <person name="Sharon I."/>
            <person name="Castelle C.J."/>
            <person name="Probst A.J."/>
            <person name="Thomas B.C."/>
            <person name="Singh A."/>
            <person name="Wilkins M.J."/>
            <person name="Karaoz U."/>
            <person name="Brodie E.L."/>
            <person name="Williams K.H."/>
            <person name="Hubbard S.S."/>
            <person name="Banfield J.F."/>
        </authorList>
    </citation>
    <scope>NUCLEOTIDE SEQUENCE [LARGE SCALE GENOMIC DNA]</scope>
</reference>
<dbReference type="Gene3D" id="3.10.28.10">
    <property type="entry name" value="Homing endonucleases"/>
    <property type="match status" value="2"/>
</dbReference>
<dbReference type="Pfam" id="PF03161">
    <property type="entry name" value="LAGLIDADG_2"/>
    <property type="match status" value="1"/>
</dbReference>
<evidence type="ECO:0000259" key="1">
    <source>
        <dbReference type="Pfam" id="PF03161"/>
    </source>
</evidence>
<sequence length="196" mass="23312">MAKHTDNTVGRLNQKQLSLIFGSLLGDGYMRTVEGRKDAFLEINHSIKAKKYVDWKFNILKNICISEPKERNTNEGRVAYRFFTRQSDELTKIHRLFYKNKRKVIPKSLVLDPMMLAVWYMDDGSKTSASDIYLNTQQFGEKDQKYLLHLLRKMDVKARLNKDKKYYRIRILKESIKTFMDIIKDNIEDSMRYKLI</sequence>
<accession>A0A1F6V8V4</accession>